<dbReference type="Proteomes" id="UP000620874">
    <property type="component" value="Unassembled WGS sequence"/>
</dbReference>
<reference evidence="1 2" key="1">
    <citation type="submission" date="2020-08" db="EMBL/GenBank/DDBJ databases">
        <title>A Genomic Blueprint of the Chicken Gut Microbiome.</title>
        <authorList>
            <person name="Gilroy R."/>
            <person name="Ravi A."/>
            <person name="Getino M."/>
            <person name="Pursley I."/>
            <person name="Horton D.L."/>
            <person name="Alikhan N.-F."/>
            <person name="Baker D."/>
            <person name="Gharbi K."/>
            <person name="Hall N."/>
            <person name="Watson M."/>
            <person name="Adriaenssens E.M."/>
            <person name="Foster-Nyarko E."/>
            <person name="Jarju S."/>
            <person name="Secka A."/>
            <person name="Antonio M."/>
            <person name="Oren A."/>
            <person name="Chaudhuri R."/>
            <person name="La Ragione R.M."/>
            <person name="Hildebrand F."/>
            <person name="Pallen M.J."/>
        </authorList>
    </citation>
    <scope>NUCLEOTIDE SEQUENCE [LARGE SCALE GENOMIC DNA]</scope>
    <source>
        <strain evidence="1 2">Sa1CVN1</strain>
    </source>
</reference>
<organism evidence="1 2">
    <name type="scientific">Phocaeicola intestinalis</name>
    <dbReference type="NCBI Taxonomy" id="2762212"/>
    <lineage>
        <taxon>Bacteria</taxon>
        <taxon>Pseudomonadati</taxon>
        <taxon>Bacteroidota</taxon>
        <taxon>Bacteroidia</taxon>
        <taxon>Bacteroidales</taxon>
        <taxon>Bacteroidaceae</taxon>
        <taxon>Phocaeicola</taxon>
    </lineage>
</organism>
<evidence type="ECO:0000313" key="2">
    <source>
        <dbReference type="Proteomes" id="UP000620874"/>
    </source>
</evidence>
<keyword evidence="2" id="KW-1185">Reference proteome</keyword>
<comment type="caution">
    <text evidence="1">The sequence shown here is derived from an EMBL/GenBank/DDBJ whole genome shotgun (WGS) entry which is preliminary data.</text>
</comment>
<sequence length="579" mass="69014">MINNEYNKEVLRVLQDLSDTDISKIASESSLMDIEIIFVMHIRDILVNYANKRPTSREIMKEFNAILGDIRSYTTHVDEFNTCNKSNEQENFDFEYLYTNSVESLNKLEKYFASLREAFFIVCLQYGMKHLPDIDFFLHRIKVKSPSELIARVIELTNFEEETLQNEKIIWEKQYAFGGDKLNFLVVLSGYYLFRNEILDKLLRVDYRRIPPFLIAAKYLGNNYNSIFRERIEQYRLYFKNWDEFCETHRVSFMRLNKNIVERMKRDDKDYANPFPFLASAFGKIGYSKFYLDLHWLIYYVCYCHTPDFIDFCFSLLDRKLPLRFQEVFLQTVKKSVLAPIMQYEYEWYCRKHNQDPQFQFYEGEPINWEKLNVSDYDLDKWLSPLYQNRTLLRDNSSNNELISVPTINSNELIPLPFPPALKELSQSEMIEALEKLPQSGTIKELKKIFGPKKIDVLRKLHDLTSNEYQESSENDFCYLLGCTPDTKEYDKGSCQKILWRKGKPELQYFITRLYKKDSALARGTWDKADNIFRIAGMETLKLKENTTTNIRNLSDDTKEEIDKFIEDTLKYIKEKNTW</sequence>
<protein>
    <submittedName>
        <fullName evidence="1">Uncharacterized protein</fullName>
    </submittedName>
</protein>
<dbReference type="EMBL" id="JACSPP010000001">
    <property type="protein sequence ID" value="MBD8038959.1"/>
    <property type="molecule type" value="Genomic_DNA"/>
</dbReference>
<gene>
    <name evidence="1" type="ORF">H9625_00585</name>
</gene>
<accession>A0ABR8Y435</accession>
<evidence type="ECO:0000313" key="1">
    <source>
        <dbReference type="EMBL" id="MBD8038959.1"/>
    </source>
</evidence>
<dbReference type="RefSeq" id="WP_191762730.1">
    <property type="nucleotide sequence ID" value="NZ_JACSPP010000001.1"/>
</dbReference>
<name>A0ABR8Y435_9BACT</name>
<proteinExistence type="predicted"/>